<keyword evidence="2" id="KW-0812">Transmembrane</keyword>
<keyword evidence="4" id="KW-1185">Reference proteome</keyword>
<evidence type="ECO:0000313" key="3">
    <source>
        <dbReference type="EMBL" id="TGA84164.1"/>
    </source>
</evidence>
<evidence type="ECO:0000256" key="2">
    <source>
        <dbReference type="SAM" id="Phobius"/>
    </source>
</evidence>
<keyword evidence="2" id="KW-0472">Membrane</keyword>
<protein>
    <submittedName>
        <fullName evidence="3">Uncharacterized protein</fullName>
    </submittedName>
</protein>
<dbReference type="Proteomes" id="UP000297948">
    <property type="component" value="Unassembled WGS sequence"/>
</dbReference>
<keyword evidence="2" id="KW-1133">Transmembrane helix</keyword>
<evidence type="ECO:0000313" key="4">
    <source>
        <dbReference type="Proteomes" id="UP000297948"/>
    </source>
</evidence>
<proteinExistence type="predicted"/>
<feature type="compositionally biased region" description="Low complexity" evidence="1">
    <location>
        <begin position="470"/>
        <end position="485"/>
    </location>
</feature>
<feature type="transmembrane region" description="Helical" evidence="2">
    <location>
        <begin position="140"/>
        <end position="157"/>
    </location>
</feature>
<comment type="caution">
    <text evidence="3">The sequence shown here is derived from an EMBL/GenBank/DDBJ whole genome shotgun (WGS) entry which is preliminary data.</text>
</comment>
<dbReference type="RefSeq" id="WP_135342518.1">
    <property type="nucleotide sequence ID" value="NZ_SRID01000620.1"/>
</dbReference>
<name>A0A4Z0FRH4_9ACTN</name>
<dbReference type="AlphaFoldDB" id="A0A4Z0FRH4"/>
<reference evidence="3 4" key="1">
    <citation type="submission" date="2019-03" db="EMBL/GenBank/DDBJ databases">
        <authorList>
            <person name="Gonzalez-Pimentel J.L."/>
        </authorList>
    </citation>
    <scope>NUCLEOTIDE SEQUENCE [LARGE SCALE GENOMIC DNA]</scope>
    <source>
        <strain evidence="3 4">JCM 31289</strain>
    </source>
</reference>
<dbReference type="EMBL" id="SRID01000620">
    <property type="protein sequence ID" value="TGA84164.1"/>
    <property type="molecule type" value="Genomic_DNA"/>
</dbReference>
<dbReference type="OrthoDB" id="3932808at2"/>
<evidence type="ECO:0000256" key="1">
    <source>
        <dbReference type="SAM" id="MobiDB-lite"/>
    </source>
</evidence>
<feature type="region of interest" description="Disordered" evidence="1">
    <location>
        <begin position="469"/>
        <end position="494"/>
    </location>
</feature>
<organism evidence="3 4">
    <name type="scientific">Streptomyces palmae</name>
    <dbReference type="NCBI Taxonomy" id="1701085"/>
    <lineage>
        <taxon>Bacteria</taxon>
        <taxon>Bacillati</taxon>
        <taxon>Actinomycetota</taxon>
        <taxon>Actinomycetes</taxon>
        <taxon>Kitasatosporales</taxon>
        <taxon>Streptomycetaceae</taxon>
        <taxon>Streptomyces</taxon>
    </lineage>
</organism>
<feature type="region of interest" description="Disordered" evidence="1">
    <location>
        <begin position="341"/>
        <end position="365"/>
    </location>
</feature>
<sequence length="541" mass="56200">MRLRVVRAALSAGRARRFRWLPRRGQLPPLLPRVWGLRLVPRTGGVDQLVLDHALAKVSAPGRAAFVLRGLERLDDEEVRAVLAAAGVAEPRTALAEAKLLRPPAEGEEGGSPLESPEFDPCTVRARPTDLLRRRQRTRAALLGALALAVCGSLIGLPHPGGSGDGASDGGAVSAAAVDPARLTRAEPGAWRVATRAGFGSWPARGTRTGDLPLLGRALRTWARPTGAVRLSVTPGTASGPPPGPAQLLYAGDVGRTAVVVLYDGLRLVRYAEPRGTGAADRHAVRARAAVVDLARVDASDSASAGALVVGRTARHVRYLTAPWVRTVRVRNLLAPRDPGRRLARDASGVTAAVPSPAGRPPAPGGRCGAWEALQFDGRLATDLGEFVPAQLTYGAPPAPGEATGVEARADWARSACRLAALVAQGVRSVNGWRFAVQPLPDGSGSAAWVCTRAETWRGTDARVLTQFQPPASGPAAPGTVTAAAEGSPDCGPRAPRVLAGARWRSRGGQWYVLAAGSPQVVSVASAGQPHGTAPGPVSYT</sequence>
<gene>
    <name evidence="3" type="ORF">E4099_31570</name>
</gene>
<feature type="region of interest" description="Disordered" evidence="1">
    <location>
        <begin position="100"/>
        <end position="122"/>
    </location>
</feature>
<accession>A0A4Z0FRH4</accession>
<feature type="non-terminal residue" evidence="3">
    <location>
        <position position="541"/>
    </location>
</feature>